<protein>
    <recommendedName>
        <fullName evidence="3">RDD domain-containing protein</fullName>
    </recommendedName>
</protein>
<accession>A0A6C0ASY0</accession>
<reference evidence="2" key="1">
    <citation type="journal article" date="2020" name="Nature">
        <title>Giant virus diversity and host interactions through global metagenomics.</title>
        <authorList>
            <person name="Schulz F."/>
            <person name="Roux S."/>
            <person name="Paez-Espino D."/>
            <person name="Jungbluth S."/>
            <person name="Walsh D.A."/>
            <person name="Denef V.J."/>
            <person name="McMahon K.D."/>
            <person name="Konstantinidis K.T."/>
            <person name="Eloe-Fadrosh E.A."/>
            <person name="Kyrpides N.C."/>
            <person name="Woyke T."/>
        </authorList>
    </citation>
    <scope>NUCLEOTIDE SEQUENCE</scope>
    <source>
        <strain evidence="2">GVMAG-S-1101171-111</strain>
    </source>
</reference>
<dbReference type="EMBL" id="MN740803">
    <property type="protein sequence ID" value="QHS82593.1"/>
    <property type="molecule type" value="Genomic_DNA"/>
</dbReference>
<keyword evidence="1" id="KW-0812">Transmembrane</keyword>
<evidence type="ECO:0000313" key="2">
    <source>
        <dbReference type="EMBL" id="QHS82593.1"/>
    </source>
</evidence>
<keyword evidence="1" id="KW-1133">Transmembrane helix</keyword>
<evidence type="ECO:0008006" key="3">
    <source>
        <dbReference type="Google" id="ProtNLM"/>
    </source>
</evidence>
<evidence type="ECO:0000256" key="1">
    <source>
        <dbReference type="SAM" id="Phobius"/>
    </source>
</evidence>
<dbReference type="AlphaFoldDB" id="A0A6C0ASY0"/>
<proteinExistence type="predicted"/>
<organism evidence="2">
    <name type="scientific">viral metagenome</name>
    <dbReference type="NCBI Taxonomy" id="1070528"/>
    <lineage>
        <taxon>unclassified sequences</taxon>
        <taxon>metagenomes</taxon>
        <taxon>organismal metagenomes</taxon>
    </lineage>
</organism>
<feature type="transmembrane region" description="Helical" evidence="1">
    <location>
        <begin position="24"/>
        <end position="46"/>
    </location>
</feature>
<name>A0A6C0ASY0_9ZZZZ</name>
<feature type="transmembrane region" description="Helical" evidence="1">
    <location>
        <begin position="52"/>
        <end position="71"/>
    </location>
</feature>
<keyword evidence="1" id="KW-0472">Membrane</keyword>
<sequence>MKNPLCPYKYMLGQPGKGIHSYRLFNFAIADVIMTIIGAIFIAYFTNNLNRFPYILGGLFLLGIILHRLFCVRTTVDKILFPNIKDE</sequence>